<evidence type="ECO:0000256" key="1">
    <source>
        <dbReference type="SAM" id="Phobius"/>
    </source>
</evidence>
<sequence length="145" mass="15698">MKFPSRQVAKRIWYILFGLFMAEAAGLFVIAPYWNGGAIVGGIHALACLAAGTGVTFLLLATTDPGTAFSTRANRYLFAVLGGTAFNLVLTWGLWAVGYPIANGTVRRGLMAENYWLGPAVLAYSVIVWLIYRAGLNKESQIAKH</sequence>
<protein>
    <submittedName>
        <fullName evidence="2">Uncharacterized protein</fullName>
    </submittedName>
</protein>
<accession>A0A142JIR5</accession>
<gene>
    <name evidence="2" type="ORF">A2G96_09620</name>
</gene>
<keyword evidence="3" id="KW-1185">Reference proteome</keyword>
<dbReference type="Proteomes" id="UP000075238">
    <property type="component" value="Chromosome 1"/>
</dbReference>
<keyword evidence="1" id="KW-0812">Transmembrane</keyword>
<reference evidence="2 3" key="1">
    <citation type="submission" date="2016-03" db="EMBL/GenBank/DDBJ databases">
        <title>Complete genome sequence of a novel chlorpyrifos degrading bacterium, Cupriavidus nantongensis sp. X1.</title>
        <authorList>
            <person name="Fang L."/>
        </authorList>
    </citation>
    <scope>NUCLEOTIDE SEQUENCE [LARGE SCALE GENOMIC DNA]</scope>
    <source>
        <strain evidence="2 3">X1</strain>
    </source>
</reference>
<evidence type="ECO:0000313" key="2">
    <source>
        <dbReference type="EMBL" id="AMR77977.1"/>
    </source>
</evidence>
<dbReference type="OrthoDB" id="9936803at2"/>
<dbReference type="AlphaFoldDB" id="A0A142JIR5"/>
<evidence type="ECO:0000313" key="3">
    <source>
        <dbReference type="Proteomes" id="UP000075238"/>
    </source>
</evidence>
<feature type="transmembrane region" description="Helical" evidence="1">
    <location>
        <begin position="73"/>
        <end position="95"/>
    </location>
</feature>
<feature type="transmembrane region" description="Helical" evidence="1">
    <location>
        <begin position="12"/>
        <end position="33"/>
    </location>
</feature>
<dbReference type="KEGG" id="cnan:A2G96_09620"/>
<proteinExistence type="predicted"/>
<feature type="transmembrane region" description="Helical" evidence="1">
    <location>
        <begin position="39"/>
        <end position="61"/>
    </location>
</feature>
<name>A0A142JIR5_9BURK</name>
<dbReference type="RefSeq" id="WP_062798714.1">
    <property type="nucleotide sequence ID" value="NZ_CP014844.1"/>
</dbReference>
<feature type="transmembrane region" description="Helical" evidence="1">
    <location>
        <begin position="115"/>
        <end position="132"/>
    </location>
</feature>
<keyword evidence="1" id="KW-0472">Membrane</keyword>
<dbReference type="EMBL" id="CP014844">
    <property type="protein sequence ID" value="AMR77977.1"/>
    <property type="molecule type" value="Genomic_DNA"/>
</dbReference>
<dbReference type="STRING" id="1796606.A2G96_09620"/>
<organism evidence="2 3">
    <name type="scientific">Cupriavidus nantongensis</name>
    <dbReference type="NCBI Taxonomy" id="1796606"/>
    <lineage>
        <taxon>Bacteria</taxon>
        <taxon>Pseudomonadati</taxon>
        <taxon>Pseudomonadota</taxon>
        <taxon>Betaproteobacteria</taxon>
        <taxon>Burkholderiales</taxon>
        <taxon>Burkholderiaceae</taxon>
        <taxon>Cupriavidus</taxon>
    </lineage>
</organism>
<keyword evidence="1" id="KW-1133">Transmembrane helix</keyword>